<comment type="caution">
    <text evidence="1">The sequence shown here is derived from an EMBL/GenBank/DDBJ whole genome shotgun (WGS) entry which is preliminary data.</text>
</comment>
<dbReference type="AlphaFoldDB" id="A0A7W6R1H1"/>
<proteinExistence type="predicted"/>
<protein>
    <submittedName>
        <fullName evidence="1">Uncharacterized protein</fullName>
    </submittedName>
</protein>
<sequence length="61" mass="7189">MSERRAETGWIEWAGGKQPVADEVLLEVILKNGMRYEEYSDEIRWSTRNDRDVARYRVVSA</sequence>
<organism evidence="1 2">
    <name type="scientific">Rhizobium esperanzae</name>
    <dbReference type="NCBI Taxonomy" id="1967781"/>
    <lineage>
        <taxon>Bacteria</taxon>
        <taxon>Pseudomonadati</taxon>
        <taxon>Pseudomonadota</taxon>
        <taxon>Alphaproteobacteria</taxon>
        <taxon>Hyphomicrobiales</taxon>
        <taxon>Rhizobiaceae</taxon>
        <taxon>Rhizobium/Agrobacterium group</taxon>
        <taxon>Rhizobium</taxon>
    </lineage>
</organism>
<reference evidence="1 2" key="1">
    <citation type="submission" date="2020-08" db="EMBL/GenBank/DDBJ databases">
        <title>Genomic Encyclopedia of Type Strains, Phase IV (KMG-V): Genome sequencing to study the core and pangenomes of soil and plant-associated prokaryotes.</title>
        <authorList>
            <person name="Whitman W."/>
        </authorList>
    </citation>
    <scope>NUCLEOTIDE SEQUENCE [LARGE SCALE GENOMIC DNA]</scope>
    <source>
        <strain evidence="1 2">SEMIA 4089</strain>
    </source>
</reference>
<dbReference type="Proteomes" id="UP000540909">
    <property type="component" value="Unassembled WGS sequence"/>
</dbReference>
<name>A0A7W6R1H1_9HYPH</name>
<dbReference type="RefSeq" id="WP_184468510.1">
    <property type="nucleotide sequence ID" value="NZ_JACIFY010000004.1"/>
</dbReference>
<evidence type="ECO:0000313" key="2">
    <source>
        <dbReference type="Proteomes" id="UP000540909"/>
    </source>
</evidence>
<evidence type="ECO:0000313" key="1">
    <source>
        <dbReference type="EMBL" id="MBB4235070.1"/>
    </source>
</evidence>
<gene>
    <name evidence="1" type="ORF">GGD57_001628</name>
</gene>
<dbReference type="EMBL" id="JACIFY010000004">
    <property type="protein sequence ID" value="MBB4235070.1"/>
    <property type="molecule type" value="Genomic_DNA"/>
</dbReference>
<accession>A0A7W6R1H1</accession>